<keyword evidence="4" id="KW-1185">Reference proteome</keyword>
<feature type="domain" description="MULE transposase" evidence="2">
    <location>
        <begin position="17"/>
        <end position="101"/>
    </location>
</feature>
<dbReference type="PANTHER" id="PTHR31973:SF195">
    <property type="entry name" value="MUDR FAMILY TRANSPOSASE"/>
    <property type="match status" value="1"/>
</dbReference>
<evidence type="ECO:0000256" key="1">
    <source>
        <dbReference type="SAM" id="MobiDB-lite"/>
    </source>
</evidence>
<evidence type="ECO:0000313" key="4">
    <source>
        <dbReference type="Proteomes" id="UP001280121"/>
    </source>
</evidence>
<feature type="compositionally biased region" description="Acidic residues" evidence="1">
    <location>
        <begin position="186"/>
        <end position="201"/>
    </location>
</feature>
<evidence type="ECO:0000259" key="2">
    <source>
        <dbReference type="Pfam" id="PF10551"/>
    </source>
</evidence>
<sequence>MALEACVEGFNIVIRSVIAIDATHLKAKTRVVLLDAICKDGNEMIYLLSFGFANSQCTKSWTWFLKRLREVILYPKRVIIVSDRHVGICAGMEASFPDVKHGENENADILQTLLNLRNITIHSTCSLSALKPTINLQSSIGTPYFKSWSGSNHPFGSVPSPGITSTEKDHGTPASTNKHAKVNYTDDSETSDTEDISDTSNDEIVFRKFPNVLGKWKQVLEKPQ</sequence>
<dbReference type="AlphaFoldDB" id="A0AAD9XAD4"/>
<gene>
    <name evidence="3" type="ORF">Ddye_008913</name>
</gene>
<organism evidence="3 4">
    <name type="scientific">Dipteronia dyeriana</name>
    <dbReference type="NCBI Taxonomy" id="168575"/>
    <lineage>
        <taxon>Eukaryota</taxon>
        <taxon>Viridiplantae</taxon>
        <taxon>Streptophyta</taxon>
        <taxon>Embryophyta</taxon>
        <taxon>Tracheophyta</taxon>
        <taxon>Spermatophyta</taxon>
        <taxon>Magnoliopsida</taxon>
        <taxon>eudicotyledons</taxon>
        <taxon>Gunneridae</taxon>
        <taxon>Pentapetalae</taxon>
        <taxon>rosids</taxon>
        <taxon>malvids</taxon>
        <taxon>Sapindales</taxon>
        <taxon>Sapindaceae</taxon>
        <taxon>Hippocastanoideae</taxon>
        <taxon>Acereae</taxon>
        <taxon>Dipteronia</taxon>
    </lineage>
</organism>
<dbReference type="PANTHER" id="PTHR31973">
    <property type="entry name" value="POLYPROTEIN, PUTATIVE-RELATED"/>
    <property type="match status" value="1"/>
</dbReference>
<dbReference type="InterPro" id="IPR018289">
    <property type="entry name" value="MULE_transposase_dom"/>
</dbReference>
<dbReference type="EMBL" id="JANJYI010000003">
    <property type="protein sequence ID" value="KAK2655861.1"/>
    <property type="molecule type" value="Genomic_DNA"/>
</dbReference>
<feature type="region of interest" description="Disordered" evidence="1">
    <location>
        <begin position="156"/>
        <end position="201"/>
    </location>
</feature>
<protein>
    <recommendedName>
        <fullName evidence="2">MULE transposase domain-containing protein</fullName>
    </recommendedName>
</protein>
<name>A0AAD9XAD4_9ROSI</name>
<proteinExistence type="predicted"/>
<reference evidence="3" key="1">
    <citation type="journal article" date="2023" name="Plant J.">
        <title>Genome sequences and population genomics provide insights into the demographic history, inbreeding, and mutation load of two 'living fossil' tree species of Dipteronia.</title>
        <authorList>
            <person name="Feng Y."/>
            <person name="Comes H.P."/>
            <person name="Chen J."/>
            <person name="Zhu S."/>
            <person name="Lu R."/>
            <person name="Zhang X."/>
            <person name="Li P."/>
            <person name="Qiu J."/>
            <person name="Olsen K.M."/>
            <person name="Qiu Y."/>
        </authorList>
    </citation>
    <scope>NUCLEOTIDE SEQUENCE</scope>
    <source>
        <strain evidence="3">KIB01</strain>
    </source>
</reference>
<accession>A0AAD9XAD4</accession>
<evidence type="ECO:0000313" key="3">
    <source>
        <dbReference type="EMBL" id="KAK2655861.1"/>
    </source>
</evidence>
<comment type="caution">
    <text evidence="3">The sequence shown here is derived from an EMBL/GenBank/DDBJ whole genome shotgun (WGS) entry which is preliminary data.</text>
</comment>
<dbReference type="Pfam" id="PF10551">
    <property type="entry name" value="MULE"/>
    <property type="match status" value="1"/>
</dbReference>
<dbReference type="Proteomes" id="UP001280121">
    <property type="component" value="Unassembled WGS sequence"/>
</dbReference>